<keyword evidence="3 5" id="KW-0378">Hydrolase</keyword>
<dbReference type="EMBL" id="BJCE01000392">
    <property type="protein sequence ID" value="GCL40044.1"/>
    <property type="molecule type" value="Genomic_DNA"/>
</dbReference>
<accession>A0A480AD21</accession>
<feature type="active site" description="Charge relay system" evidence="5">
    <location>
        <position position="464"/>
    </location>
</feature>
<feature type="region of interest" description="Disordered" evidence="6">
    <location>
        <begin position="250"/>
        <end position="275"/>
    </location>
</feature>
<evidence type="ECO:0000256" key="4">
    <source>
        <dbReference type="ARBA" id="ARBA00022825"/>
    </source>
</evidence>
<proteinExistence type="inferred from homology"/>
<keyword evidence="4 5" id="KW-0720">Serine protease</keyword>
<sequence>MKRITSSIKSSICLTTFITTFILSSVDIFPIPPQAIAQTQENGDLFYLYKGQRILLNQRQDAIAVSFKQLSKTRSLSDPPLYLQLQQDLQSGIRSTTPPQVTPLGENYALVNLPKDIQNAEVVLQQRIQQQPYVQTTLPVLTRNEHQEIIVVPNEIILSFQSQLSQSQRQAILQQNNLEIVRPLRFNRDRYLVKSTSASGTKILSVSNQLNSVKGVTSATPNFIQSLTNHNLETATKQITNMQRTGDWLQTTKPENTNRSNPSQNSSQSRSIAARSTPKSNLLGLAWHLDSRPLQQCLQEKISSWKSLQTCLQKPINVGKKSAVTRTDVRVTDAWKRSNGGRGVVVAVLDSLIQWDHPDLINNIYTVKAADKCPGEVHGWDFSSSNNSLDPCENGDGDTRISPTELAILGSIFQDTFQLSDAKLVQQYSTEALEIKRQNPDYSLEQIATVLRYVFRNQVGGEFHGTYVSGAIAAKPQNGEGVLGVAPNAQILPIRLFGLNGSYSPAAYIEAIGYAADRGADIINLSLGSLLPSPGEEEAIADVLKANPKLVIVAAAGNENRNRVTFPAAYPGVISVGATNIKGNRASYSNYGGGLDLVAPGGDLNTPGLLGGIPTTGGTSLNAFWQGVPDPSSRWSAVVDGKGKYWWVEGTSFASPTVAGVVALMKGENKAIGRERLVSILKSTASYQGLTISPQDAELYRLQRSEGEIPASVKEQQYFFGKGLVNANAAVQAVKRRR</sequence>
<evidence type="ECO:0000256" key="3">
    <source>
        <dbReference type="ARBA" id="ARBA00022801"/>
    </source>
</evidence>
<dbReference type="PROSITE" id="PS51892">
    <property type="entry name" value="SUBTILASE"/>
    <property type="match status" value="1"/>
</dbReference>
<feature type="compositionally biased region" description="Low complexity" evidence="6">
    <location>
        <begin position="258"/>
        <end position="275"/>
    </location>
</feature>
<dbReference type="InterPro" id="IPR000209">
    <property type="entry name" value="Peptidase_S8/S53_dom"/>
</dbReference>
<evidence type="ECO:0000256" key="2">
    <source>
        <dbReference type="ARBA" id="ARBA00022670"/>
    </source>
</evidence>
<evidence type="ECO:0000256" key="1">
    <source>
        <dbReference type="ARBA" id="ARBA00011073"/>
    </source>
</evidence>
<keyword evidence="9" id="KW-1185">Reference proteome</keyword>
<dbReference type="GO" id="GO:0004252">
    <property type="term" value="F:serine-type endopeptidase activity"/>
    <property type="evidence" value="ECO:0007669"/>
    <property type="project" value="UniProtKB-UniRule"/>
</dbReference>
<feature type="domain" description="Peptidase S8/S53" evidence="7">
    <location>
        <begin position="341"/>
        <end position="687"/>
    </location>
</feature>
<dbReference type="PRINTS" id="PR00723">
    <property type="entry name" value="SUBTILISIN"/>
</dbReference>
<evidence type="ECO:0000313" key="8">
    <source>
        <dbReference type="EMBL" id="GCL40044.1"/>
    </source>
</evidence>
<evidence type="ECO:0000313" key="9">
    <source>
        <dbReference type="Proteomes" id="UP000300142"/>
    </source>
</evidence>
<dbReference type="Gene3D" id="3.40.50.200">
    <property type="entry name" value="Peptidase S8/S53 domain"/>
    <property type="match status" value="1"/>
</dbReference>
<feature type="active site" description="Charge relay system" evidence="5">
    <location>
        <position position="350"/>
    </location>
</feature>
<dbReference type="PROSITE" id="PS00138">
    <property type="entry name" value="SUBTILASE_SER"/>
    <property type="match status" value="1"/>
</dbReference>
<dbReference type="SUPFAM" id="SSF52743">
    <property type="entry name" value="Subtilisin-like"/>
    <property type="match status" value="1"/>
</dbReference>
<dbReference type="PANTHER" id="PTHR43806">
    <property type="entry name" value="PEPTIDASE S8"/>
    <property type="match status" value="1"/>
</dbReference>
<comment type="caution">
    <text evidence="8">The sequence shown here is derived from an EMBL/GenBank/DDBJ whole genome shotgun (WGS) entry which is preliminary data.</text>
</comment>
<dbReference type="Pfam" id="PF00082">
    <property type="entry name" value="Peptidase_S8"/>
    <property type="match status" value="1"/>
</dbReference>
<comment type="similarity">
    <text evidence="1 5">Belongs to the peptidase S8 family.</text>
</comment>
<name>A0A480AD21_9CYAN</name>
<feature type="active site" description="Charge relay system" evidence="5">
    <location>
        <position position="652"/>
    </location>
</feature>
<organism evidence="8 9">
    <name type="scientific">Sphaerospermopsis reniformis</name>
    <dbReference type="NCBI Taxonomy" id="531300"/>
    <lineage>
        <taxon>Bacteria</taxon>
        <taxon>Bacillati</taxon>
        <taxon>Cyanobacteriota</taxon>
        <taxon>Cyanophyceae</taxon>
        <taxon>Nostocales</taxon>
        <taxon>Aphanizomenonaceae</taxon>
        <taxon>Sphaerospermopsis</taxon>
    </lineage>
</organism>
<dbReference type="InterPro" id="IPR015500">
    <property type="entry name" value="Peptidase_S8_subtilisin-rel"/>
</dbReference>
<gene>
    <name evidence="8" type="ORF">SR1949_51780</name>
</gene>
<evidence type="ECO:0000256" key="6">
    <source>
        <dbReference type="SAM" id="MobiDB-lite"/>
    </source>
</evidence>
<evidence type="ECO:0000256" key="5">
    <source>
        <dbReference type="PROSITE-ProRule" id="PRU01240"/>
    </source>
</evidence>
<evidence type="ECO:0000259" key="7">
    <source>
        <dbReference type="Pfam" id="PF00082"/>
    </source>
</evidence>
<dbReference type="PROSITE" id="PS00137">
    <property type="entry name" value="SUBTILASE_HIS"/>
    <property type="match status" value="1"/>
</dbReference>
<reference evidence="9" key="1">
    <citation type="submission" date="2019-02" db="EMBL/GenBank/DDBJ databases">
        <title>Draft genome sequence of Sphaerospermopsis reniformis NIES-1949.</title>
        <authorList>
            <person name="Yamaguchi H."/>
            <person name="Suzuki S."/>
            <person name="Kawachi M."/>
        </authorList>
    </citation>
    <scope>NUCLEOTIDE SEQUENCE [LARGE SCALE GENOMIC DNA]</scope>
    <source>
        <strain evidence="9">NIES-1949</strain>
    </source>
</reference>
<dbReference type="InterPro" id="IPR050131">
    <property type="entry name" value="Peptidase_S8_subtilisin-like"/>
</dbReference>
<dbReference type="InterPro" id="IPR022398">
    <property type="entry name" value="Peptidase_S8_His-AS"/>
</dbReference>
<protein>
    <submittedName>
        <fullName evidence="8">Peptidase S8 and S53, subtilisin, kexin, sedolisin</fullName>
    </submittedName>
</protein>
<dbReference type="PANTHER" id="PTHR43806:SF11">
    <property type="entry name" value="CEREVISIN-RELATED"/>
    <property type="match status" value="1"/>
</dbReference>
<dbReference type="RefSeq" id="WP_137669451.1">
    <property type="nucleotide sequence ID" value="NZ_BJCE01000392.1"/>
</dbReference>
<dbReference type="GO" id="GO:0006508">
    <property type="term" value="P:proteolysis"/>
    <property type="evidence" value="ECO:0007669"/>
    <property type="project" value="UniProtKB-KW"/>
</dbReference>
<dbReference type="Proteomes" id="UP000300142">
    <property type="component" value="Unassembled WGS sequence"/>
</dbReference>
<dbReference type="AlphaFoldDB" id="A0A480AD21"/>
<dbReference type="InterPro" id="IPR036852">
    <property type="entry name" value="Peptidase_S8/S53_dom_sf"/>
</dbReference>
<dbReference type="InterPro" id="IPR023828">
    <property type="entry name" value="Peptidase_S8_Ser-AS"/>
</dbReference>
<keyword evidence="2 5" id="KW-0645">Protease</keyword>